<dbReference type="EMBL" id="UGVL01000001">
    <property type="protein sequence ID" value="SUE34509.1"/>
    <property type="molecule type" value="Genomic_DNA"/>
</dbReference>
<dbReference type="STRING" id="880526.GCA_000427365_02084"/>
<dbReference type="AlphaFoldDB" id="A0A379MUS0"/>
<dbReference type="Pfam" id="PF02566">
    <property type="entry name" value="OsmC"/>
    <property type="match status" value="1"/>
</dbReference>
<organism evidence="1 2">
    <name type="scientific">Rikenella microfusus</name>
    <dbReference type="NCBI Taxonomy" id="28139"/>
    <lineage>
        <taxon>Bacteria</taxon>
        <taxon>Pseudomonadati</taxon>
        <taxon>Bacteroidota</taxon>
        <taxon>Bacteroidia</taxon>
        <taxon>Bacteroidales</taxon>
        <taxon>Rikenellaceae</taxon>
        <taxon>Rikenella</taxon>
    </lineage>
</organism>
<gene>
    <name evidence="1" type="primary">yhfA</name>
    <name evidence="1" type="ORF">NCTC11190_01734</name>
</gene>
<evidence type="ECO:0000313" key="2">
    <source>
        <dbReference type="Proteomes" id="UP000255233"/>
    </source>
</evidence>
<dbReference type="Proteomes" id="UP000255233">
    <property type="component" value="Unassembled WGS sequence"/>
</dbReference>
<dbReference type="InterPro" id="IPR015946">
    <property type="entry name" value="KH_dom-like_a/b"/>
</dbReference>
<evidence type="ECO:0000313" key="1">
    <source>
        <dbReference type="EMBL" id="SUE34509.1"/>
    </source>
</evidence>
<proteinExistence type="predicted"/>
<dbReference type="InterPro" id="IPR036102">
    <property type="entry name" value="OsmC/Ohrsf"/>
</dbReference>
<keyword evidence="2" id="KW-1185">Reference proteome</keyword>
<dbReference type="SUPFAM" id="SSF82784">
    <property type="entry name" value="OsmC-like"/>
    <property type="match status" value="1"/>
</dbReference>
<sequence>MEQVKLEWKGGMQFDAQVGEHTITLDGPEELGGMNIGARPKPLLLVALAGCTGMDIASLARKMRVEFERIEIEADAEKSDEIPVVYTAMTLKYRFEGKGIDPSKPLKMVSLSQERYCGVADMLRKVAPIAFEVYLNGERIDR</sequence>
<accession>A0A379MUS0</accession>
<dbReference type="PANTHER" id="PTHR34352:SF1">
    <property type="entry name" value="PROTEIN YHFA"/>
    <property type="match status" value="1"/>
</dbReference>
<dbReference type="OrthoDB" id="9804010at2"/>
<dbReference type="PANTHER" id="PTHR34352">
    <property type="entry name" value="PROTEIN YHFA"/>
    <property type="match status" value="1"/>
</dbReference>
<dbReference type="RefSeq" id="WP_037291903.1">
    <property type="nucleotide sequence ID" value="NZ_CALVFX010000001.1"/>
</dbReference>
<name>A0A379MUS0_9BACT</name>
<dbReference type="InterPro" id="IPR003718">
    <property type="entry name" value="OsmC/Ohr_fam"/>
</dbReference>
<reference evidence="1 2" key="1">
    <citation type="submission" date="2018-06" db="EMBL/GenBank/DDBJ databases">
        <authorList>
            <consortium name="Pathogen Informatics"/>
            <person name="Doyle S."/>
        </authorList>
    </citation>
    <scope>NUCLEOTIDE SEQUENCE [LARGE SCALE GENOMIC DNA]</scope>
    <source>
        <strain evidence="1 2">NCTC11190</strain>
    </source>
</reference>
<dbReference type="Gene3D" id="3.30.300.20">
    <property type="match status" value="1"/>
</dbReference>
<protein>
    <submittedName>
        <fullName evidence="1">OsmC-like protein</fullName>
    </submittedName>
</protein>